<proteinExistence type="predicted"/>
<sequence>WVEKWIGLPGGLAKETAGEAGDVPVSGRPRPRRRRRSARAPRARC</sequence>
<protein>
    <submittedName>
        <fullName evidence="2">Uncharacterized protein</fullName>
    </submittedName>
</protein>
<gene>
    <name evidence="2" type="ORF">AVDCRST_MAG20-2700</name>
</gene>
<feature type="compositionally biased region" description="Basic residues" evidence="1">
    <location>
        <begin position="29"/>
        <end position="45"/>
    </location>
</feature>
<organism evidence="2">
    <name type="scientific">uncultured Acidimicrobiales bacterium</name>
    <dbReference type="NCBI Taxonomy" id="310071"/>
    <lineage>
        <taxon>Bacteria</taxon>
        <taxon>Bacillati</taxon>
        <taxon>Actinomycetota</taxon>
        <taxon>Acidimicrobiia</taxon>
        <taxon>Acidimicrobiales</taxon>
        <taxon>environmental samples</taxon>
    </lineage>
</organism>
<evidence type="ECO:0000256" key="1">
    <source>
        <dbReference type="SAM" id="MobiDB-lite"/>
    </source>
</evidence>
<reference evidence="2" key="1">
    <citation type="submission" date="2020-02" db="EMBL/GenBank/DDBJ databases">
        <authorList>
            <person name="Meier V. D."/>
        </authorList>
    </citation>
    <scope>NUCLEOTIDE SEQUENCE</scope>
    <source>
        <strain evidence="2">AVDCRST_MAG20</strain>
    </source>
</reference>
<feature type="region of interest" description="Disordered" evidence="1">
    <location>
        <begin position="1"/>
        <end position="45"/>
    </location>
</feature>
<accession>A0A6J4IVX8</accession>
<evidence type="ECO:0000313" key="2">
    <source>
        <dbReference type="EMBL" id="CAA9261821.1"/>
    </source>
</evidence>
<feature type="non-terminal residue" evidence="2">
    <location>
        <position position="1"/>
    </location>
</feature>
<feature type="non-terminal residue" evidence="2">
    <location>
        <position position="45"/>
    </location>
</feature>
<dbReference type="AlphaFoldDB" id="A0A6J4IVX8"/>
<dbReference type="EMBL" id="CADCSY010000129">
    <property type="protein sequence ID" value="CAA9261821.1"/>
    <property type="molecule type" value="Genomic_DNA"/>
</dbReference>
<name>A0A6J4IVX8_9ACTN</name>